<keyword evidence="1" id="KW-0812">Transmembrane</keyword>
<dbReference type="Pfam" id="PF07589">
    <property type="entry name" value="PEP-CTERM"/>
    <property type="match status" value="1"/>
</dbReference>
<evidence type="ECO:0000313" key="5">
    <source>
        <dbReference type="Proteomes" id="UP000276254"/>
    </source>
</evidence>
<evidence type="ECO:0000313" key="4">
    <source>
        <dbReference type="EMBL" id="AYJ85061.1"/>
    </source>
</evidence>
<evidence type="ECO:0000256" key="2">
    <source>
        <dbReference type="SAM" id="SignalP"/>
    </source>
</evidence>
<geneLocation type="plasmid" evidence="4">
    <name>unnamed1</name>
</geneLocation>
<dbReference type="Proteomes" id="UP000276254">
    <property type="component" value="Plasmid unnamed1"/>
</dbReference>
<accession>A0A494TGV7</accession>
<dbReference type="OrthoDB" id="7585624at2"/>
<evidence type="ECO:0000256" key="1">
    <source>
        <dbReference type="SAM" id="Phobius"/>
    </source>
</evidence>
<feature type="chain" id="PRO_5019775403" evidence="2">
    <location>
        <begin position="22"/>
        <end position="211"/>
    </location>
</feature>
<keyword evidence="2" id="KW-0732">Signal</keyword>
<dbReference type="RefSeq" id="WP_121151272.1">
    <property type="nucleotide sequence ID" value="NZ_CP032828.1"/>
</dbReference>
<dbReference type="KEGG" id="spha:D3Y57_03200"/>
<dbReference type="NCBIfam" id="NF035944">
    <property type="entry name" value="PEPxxWA-CTERM"/>
    <property type="match status" value="1"/>
</dbReference>
<dbReference type="InterPro" id="IPR013424">
    <property type="entry name" value="Ice-binding_C"/>
</dbReference>
<keyword evidence="4" id="KW-0614">Plasmid</keyword>
<proteinExistence type="predicted"/>
<dbReference type="NCBIfam" id="TIGR02595">
    <property type="entry name" value="PEP_CTERM"/>
    <property type="match status" value="1"/>
</dbReference>
<name>A0A494TGV7_SPHPE</name>
<feature type="transmembrane region" description="Helical" evidence="1">
    <location>
        <begin position="180"/>
        <end position="197"/>
    </location>
</feature>
<feature type="signal peptide" evidence="2">
    <location>
        <begin position="1"/>
        <end position="21"/>
    </location>
</feature>
<sequence>MKVWKAISAVCLLVSTLPANAVTYTVGPIDSGPIDVTSSFNPGYTLIDFNDGTSPFTGGAVISGTTTGQYVAPAGDTTPYFSVGPSTSSPASLALSAINQLSFYWGSIDTYNTISFDGLSQSFSGAIFGGTDSDVSRPSRQVTFYFSPAESAALTGISLSSSSNAFELDNLIFGSAAPEPATWAMMIFGFGAAGVAMRRRRKPATRVSYVV</sequence>
<protein>
    <submittedName>
        <fullName evidence="4">PEP-CTERM sorting domain-containing protein</fullName>
    </submittedName>
</protein>
<keyword evidence="1" id="KW-1133">Transmembrane helix</keyword>
<dbReference type="AlphaFoldDB" id="A0A494TGV7"/>
<dbReference type="EMBL" id="CP032828">
    <property type="protein sequence ID" value="AYJ85061.1"/>
    <property type="molecule type" value="Genomic_DNA"/>
</dbReference>
<gene>
    <name evidence="4" type="ORF">D3Y57_03200</name>
</gene>
<feature type="domain" description="Ice-binding protein C-terminal" evidence="3">
    <location>
        <begin position="176"/>
        <end position="200"/>
    </location>
</feature>
<organism evidence="4 5">
    <name type="scientific">Sphingomonas paeninsulae</name>
    <dbReference type="NCBI Taxonomy" id="2319844"/>
    <lineage>
        <taxon>Bacteria</taxon>
        <taxon>Pseudomonadati</taxon>
        <taxon>Pseudomonadota</taxon>
        <taxon>Alphaproteobacteria</taxon>
        <taxon>Sphingomonadales</taxon>
        <taxon>Sphingomonadaceae</taxon>
        <taxon>Sphingomonas</taxon>
    </lineage>
</organism>
<reference evidence="4 5" key="1">
    <citation type="submission" date="2018-09" db="EMBL/GenBank/DDBJ databases">
        <title>Sphingomonas peninsula sp. nov., isolated from fildes peninsula, Antarctic soil.</title>
        <authorList>
            <person name="Yingchao G."/>
        </authorList>
    </citation>
    <scope>NUCLEOTIDE SEQUENCE [LARGE SCALE GENOMIC DNA]</scope>
    <source>
        <strain evidence="4 5">YZ-8</strain>
        <plasmid evidence="4 5">unnamed1</plasmid>
    </source>
</reference>
<keyword evidence="1" id="KW-0472">Membrane</keyword>
<evidence type="ECO:0000259" key="3">
    <source>
        <dbReference type="Pfam" id="PF07589"/>
    </source>
</evidence>
<keyword evidence="5" id="KW-1185">Reference proteome</keyword>